<reference evidence="4" key="1">
    <citation type="journal article" date="2019" name="Int. J. Syst. Evol. Microbiol.">
        <title>The Global Catalogue of Microorganisms (GCM) 10K type strain sequencing project: providing services to taxonomists for standard genome sequencing and annotation.</title>
        <authorList>
            <consortium name="The Broad Institute Genomics Platform"/>
            <consortium name="The Broad Institute Genome Sequencing Center for Infectious Disease"/>
            <person name="Wu L."/>
            <person name="Ma J."/>
        </authorList>
    </citation>
    <scope>NUCLEOTIDE SEQUENCE [LARGE SCALE GENOMIC DNA]</scope>
    <source>
        <strain evidence="4">JCM 16929</strain>
    </source>
</reference>
<dbReference type="InterPro" id="IPR003018">
    <property type="entry name" value="GAF"/>
</dbReference>
<comment type="caution">
    <text evidence="3">The sequence shown here is derived from an EMBL/GenBank/DDBJ whole genome shotgun (WGS) entry which is preliminary data.</text>
</comment>
<proteinExistence type="predicted"/>
<dbReference type="RefSeq" id="WP_344808210.1">
    <property type="nucleotide sequence ID" value="NZ_BAABAB010000036.1"/>
</dbReference>
<evidence type="ECO:0000259" key="2">
    <source>
        <dbReference type="Pfam" id="PF13185"/>
    </source>
</evidence>
<evidence type="ECO:0000313" key="4">
    <source>
        <dbReference type="Proteomes" id="UP001501490"/>
    </source>
</evidence>
<evidence type="ECO:0000313" key="3">
    <source>
        <dbReference type="EMBL" id="GAA3634724.1"/>
    </source>
</evidence>
<keyword evidence="4" id="KW-1185">Reference proteome</keyword>
<accession>A0ABP7AKF4</accession>
<name>A0ABP7AKF4_9ACTN</name>
<feature type="region of interest" description="Disordered" evidence="1">
    <location>
        <begin position="55"/>
        <end position="106"/>
    </location>
</feature>
<protein>
    <recommendedName>
        <fullName evidence="2">GAF domain-containing protein</fullName>
    </recommendedName>
</protein>
<gene>
    <name evidence="3" type="ORF">GCM10022236_41660</name>
</gene>
<dbReference type="InterPro" id="IPR029016">
    <property type="entry name" value="GAF-like_dom_sf"/>
</dbReference>
<dbReference type="Gene3D" id="3.30.450.40">
    <property type="match status" value="1"/>
</dbReference>
<sequence>MASGGTEAAARRVALLAERVAELDERIDRLSAGEASTPEDVRRAQLRAQAARVHFSEASERLQTAQQAATRRRRGPGPALPSVIGVTRADRPDGTRSGDGGGERSVADRGLLDVERLGVGYDRLQAGVATILASRGWSDVGESERRLRRIWLAVTDQCLSGSWSGWAGAVCAAAPQLLDSVDGAAVTGFDADGTPDPLAATDEWTRTVEEVHQLMGEGPAVTAHQVQGLVVVDDLGAAQERWPGYVAVAGESGLQSLWSFPLRLGGVGVGCLTLYRRTRALPDREELDDAAFLAQVAATALLGDRDTWEHGADTALALPVVHIAAGIVSVQLKVSLQEALSRIRGHVLGSGASLSGVARAIVAGELHLS</sequence>
<organism evidence="3 4">
    <name type="scientific">Microlunatus ginsengisoli</name>
    <dbReference type="NCBI Taxonomy" id="363863"/>
    <lineage>
        <taxon>Bacteria</taxon>
        <taxon>Bacillati</taxon>
        <taxon>Actinomycetota</taxon>
        <taxon>Actinomycetes</taxon>
        <taxon>Propionibacteriales</taxon>
        <taxon>Propionibacteriaceae</taxon>
        <taxon>Microlunatus</taxon>
    </lineage>
</organism>
<dbReference type="SUPFAM" id="SSF55781">
    <property type="entry name" value="GAF domain-like"/>
    <property type="match status" value="1"/>
</dbReference>
<dbReference type="EMBL" id="BAABAB010000036">
    <property type="protein sequence ID" value="GAA3634724.1"/>
    <property type="molecule type" value="Genomic_DNA"/>
</dbReference>
<feature type="domain" description="GAF" evidence="2">
    <location>
        <begin position="169"/>
        <end position="301"/>
    </location>
</feature>
<evidence type="ECO:0000256" key="1">
    <source>
        <dbReference type="SAM" id="MobiDB-lite"/>
    </source>
</evidence>
<dbReference type="Proteomes" id="UP001501490">
    <property type="component" value="Unassembled WGS sequence"/>
</dbReference>
<feature type="compositionally biased region" description="Basic and acidic residues" evidence="1">
    <location>
        <begin position="88"/>
        <end position="106"/>
    </location>
</feature>
<dbReference type="Pfam" id="PF13185">
    <property type="entry name" value="GAF_2"/>
    <property type="match status" value="1"/>
</dbReference>